<dbReference type="EMBL" id="BMVC01000013">
    <property type="protein sequence ID" value="GHD06507.1"/>
    <property type="molecule type" value="Genomic_DNA"/>
</dbReference>
<keyword evidence="2" id="KW-0812">Transmembrane</keyword>
<evidence type="ECO:0000313" key="4">
    <source>
        <dbReference type="Proteomes" id="UP000638353"/>
    </source>
</evidence>
<organism evidence="3 4">
    <name type="scientific">Streptomyces finlayi</name>
    <dbReference type="NCBI Taxonomy" id="67296"/>
    <lineage>
        <taxon>Bacteria</taxon>
        <taxon>Bacillati</taxon>
        <taxon>Actinomycetota</taxon>
        <taxon>Actinomycetes</taxon>
        <taxon>Kitasatosporales</taxon>
        <taxon>Streptomycetaceae</taxon>
        <taxon>Streptomyces</taxon>
    </lineage>
</organism>
<accession>A0A918X2Q2</accession>
<feature type="region of interest" description="Disordered" evidence="1">
    <location>
        <begin position="76"/>
        <end position="104"/>
    </location>
</feature>
<feature type="region of interest" description="Disordered" evidence="1">
    <location>
        <begin position="1"/>
        <end position="25"/>
    </location>
</feature>
<dbReference type="AlphaFoldDB" id="A0A918X2Q2"/>
<comment type="caution">
    <text evidence="3">The sequence shown here is derived from an EMBL/GenBank/DDBJ whole genome shotgun (WGS) entry which is preliminary data.</text>
</comment>
<evidence type="ECO:0000313" key="3">
    <source>
        <dbReference type="EMBL" id="GHD06507.1"/>
    </source>
</evidence>
<protein>
    <submittedName>
        <fullName evidence="3">Uncharacterized protein</fullName>
    </submittedName>
</protein>
<evidence type="ECO:0000256" key="1">
    <source>
        <dbReference type="SAM" id="MobiDB-lite"/>
    </source>
</evidence>
<keyword evidence="2" id="KW-0472">Membrane</keyword>
<name>A0A918X2Q2_9ACTN</name>
<proteinExistence type="predicted"/>
<gene>
    <name evidence="3" type="ORF">GCM10010334_58060</name>
</gene>
<dbReference type="Proteomes" id="UP000638353">
    <property type="component" value="Unassembled WGS sequence"/>
</dbReference>
<evidence type="ECO:0000256" key="2">
    <source>
        <dbReference type="SAM" id="Phobius"/>
    </source>
</evidence>
<reference evidence="3" key="2">
    <citation type="submission" date="2020-09" db="EMBL/GenBank/DDBJ databases">
        <authorList>
            <person name="Sun Q."/>
            <person name="Ohkuma M."/>
        </authorList>
    </citation>
    <scope>NUCLEOTIDE SEQUENCE</scope>
    <source>
        <strain evidence="3">JCM 4637</strain>
    </source>
</reference>
<keyword evidence="2" id="KW-1133">Transmembrane helix</keyword>
<sequence length="651" mass="68019">MRRPQDVLSRPRKPTDAPAAAPPADPTVAVGVEQAEAALVEHYPRLVRLAYLVLPPHLGRNRRVLTAHSLVQRSLPRGRTGRTPEAVVTLPGPRRPEGERQGSGHAFVRQQVLKQALEAEPPLLRKAWPKRAQLPPVLPQVWGVRLFPKSGGADELALDQRLAALSGAGRAAYVLRGLERLDDAAVRSVLAAAGAADPDSALAEAGTVEPSPLLESAEFDPCSLQARPTDLMRRRQHTRIGVAALAALVVGAVVLGGSGESGSTVRNLAAEEALDPGQLTIAAAGAWKTSDRTDFSAWPVRGSLTDDSALLRRALATWADPDDSVRVSATSDTATGPAAGATQLLYAGELDGARVVVLYDGLRLVRYAEPLAGGASTVLDFARVDSADEATAGAVVVSRTDTTVRYLTAPWADRTSVRDLLDPAAAPRALKRASDGVTDPVAASSMARDCTSWDAVEIRDTTGVRTLTDLGELVPARLTAGAPETSGDLKSATDRASWARTACQLPTLRSHGVRSVNVWTYASQSLPEGGGTASWVCTRAETWQGSGSRVLAQFLPPATGRPTPGATAAKSEESAACGAKDPQVLAGVLWKSKSDKWYLLAAGNEAVTSVTVSGGVDGTADGNVLAVPAKQGAQAQLNGKLADGTKLASLR</sequence>
<reference evidence="3" key="1">
    <citation type="journal article" date="2014" name="Int. J. Syst. Evol. Microbiol.">
        <title>Complete genome sequence of Corynebacterium casei LMG S-19264T (=DSM 44701T), isolated from a smear-ripened cheese.</title>
        <authorList>
            <consortium name="US DOE Joint Genome Institute (JGI-PGF)"/>
            <person name="Walter F."/>
            <person name="Albersmeier A."/>
            <person name="Kalinowski J."/>
            <person name="Ruckert C."/>
        </authorList>
    </citation>
    <scope>NUCLEOTIDE SEQUENCE</scope>
    <source>
        <strain evidence="3">JCM 4637</strain>
    </source>
</reference>
<feature type="transmembrane region" description="Helical" evidence="2">
    <location>
        <begin position="240"/>
        <end position="259"/>
    </location>
</feature>